<reference evidence="1" key="1">
    <citation type="submission" date="2022-07" db="EMBL/GenBank/DDBJ databases">
        <title>Phylogenomic reconstructions and comparative analyses of Kickxellomycotina fungi.</title>
        <authorList>
            <person name="Reynolds N.K."/>
            <person name="Stajich J.E."/>
            <person name="Barry K."/>
            <person name="Grigoriev I.V."/>
            <person name="Crous P."/>
            <person name="Smith M.E."/>
        </authorList>
    </citation>
    <scope>NUCLEOTIDE SEQUENCE</scope>
    <source>
        <strain evidence="1">BCRC 34191</strain>
    </source>
</reference>
<proteinExistence type="predicted"/>
<organism evidence="1 2">
    <name type="scientific">Coemansia linderi</name>
    <dbReference type="NCBI Taxonomy" id="2663919"/>
    <lineage>
        <taxon>Eukaryota</taxon>
        <taxon>Fungi</taxon>
        <taxon>Fungi incertae sedis</taxon>
        <taxon>Zoopagomycota</taxon>
        <taxon>Kickxellomycotina</taxon>
        <taxon>Kickxellomycetes</taxon>
        <taxon>Kickxellales</taxon>
        <taxon>Kickxellaceae</taxon>
        <taxon>Coemansia</taxon>
    </lineage>
</organism>
<dbReference type="EMBL" id="JANBUK010000073">
    <property type="protein sequence ID" value="KAJ2791956.1"/>
    <property type="molecule type" value="Genomic_DNA"/>
</dbReference>
<evidence type="ECO:0000313" key="2">
    <source>
        <dbReference type="Proteomes" id="UP001140066"/>
    </source>
</evidence>
<accession>A0ACC1KME2</accession>
<dbReference type="Proteomes" id="UP001140066">
    <property type="component" value="Unassembled WGS sequence"/>
</dbReference>
<comment type="caution">
    <text evidence="1">The sequence shown here is derived from an EMBL/GenBank/DDBJ whole genome shotgun (WGS) entry which is preliminary data.</text>
</comment>
<sequence length="125" mass="13273">MMQLGNTVVAAQNEEQAPVDKAVKKIGDTAIAKIATEPTTPPVGGSGSDSRSNSSNSTVTQPEERPVNPGLGHNEDRRNGTYARPVVIPRSAQVDLEAEDSDIDLYPSSDFGSDNEETAWSSDDD</sequence>
<protein>
    <submittedName>
        <fullName evidence="1">Uncharacterized protein</fullName>
    </submittedName>
</protein>
<keyword evidence="2" id="KW-1185">Reference proteome</keyword>
<evidence type="ECO:0000313" key="1">
    <source>
        <dbReference type="EMBL" id="KAJ2791956.1"/>
    </source>
</evidence>
<name>A0ACC1KME2_9FUNG</name>
<gene>
    <name evidence="1" type="ORF">GGI18_000765</name>
</gene>